<dbReference type="EMBL" id="CP005286">
    <property type="protein sequence ID" value="AJE32785.1"/>
    <property type="molecule type" value="Genomic_DNA"/>
</dbReference>
<dbReference type="PROSITE" id="PS51257">
    <property type="entry name" value="PROKAR_LIPOPROTEIN"/>
    <property type="match status" value="1"/>
</dbReference>
<evidence type="ECO:0000256" key="1">
    <source>
        <dbReference type="SAM" id="SignalP"/>
    </source>
</evidence>
<reference evidence="2 3" key="1">
    <citation type="submission" date="2013-04" db="EMBL/GenBank/DDBJ databases">
        <title>Complete genome sequence of Corynebacterium humireducens DSM 45392(T), isolated from a wastewater-fed microbial fuel cell.</title>
        <authorList>
            <person name="Ruckert C."/>
            <person name="Albersmeier A."/>
            <person name="Kalinowski J."/>
        </authorList>
    </citation>
    <scope>NUCLEOTIDE SEQUENCE [LARGE SCALE GENOMIC DNA]</scope>
    <source>
        <strain evidence="3">MFC-5</strain>
    </source>
</reference>
<dbReference type="Proteomes" id="UP000031524">
    <property type="component" value="Chromosome"/>
</dbReference>
<feature type="signal peptide" evidence="1">
    <location>
        <begin position="1"/>
        <end position="22"/>
    </location>
</feature>
<dbReference type="KEGG" id="chm:B842_04660"/>
<sequence>MTSRSLAPALVGLLSLTLTACADDSAPPTPATTEQTVTATGSAAESAAADSQEYPDILEAKVTPAGEKFRVVVTVSSPYDTPERYADGWRVLTPDGDVLAEHTLHHDHQNEQPFTRSHGPFAIPDDVTEVVIEGRDQVNGYGGGTVTVLVPRHG</sequence>
<dbReference type="AlphaFoldDB" id="A0A0B5D1P5"/>
<evidence type="ECO:0008006" key="4">
    <source>
        <dbReference type="Google" id="ProtNLM"/>
    </source>
</evidence>
<keyword evidence="3" id="KW-1185">Reference proteome</keyword>
<organism evidence="2 3">
    <name type="scientific">Corynebacterium humireducens NBRC 106098 = DSM 45392</name>
    <dbReference type="NCBI Taxonomy" id="1223515"/>
    <lineage>
        <taxon>Bacteria</taxon>
        <taxon>Bacillati</taxon>
        <taxon>Actinomycetota</taxon>
        <taxon>Actinomycetes</taxon>
        <taxon>Mycobacteriales</taxon>
        <taxon>Corynebacteriaceae</taxon>
        <taxon>Corynebacterium</taxon>
    </lineage>
</organism>
<dbReference type="STRING" id="1223515.B842_04660"/>
<gene>
    <name evidence="2" type="ORF">B842_04660</name>
</gene>
<protein>
    <recommendedName>
        <fullName evidence="4">Secreted protein</fullName>
    </recommendedName>
</protein>
<dbReference type="RefSeq" id="WP_040085467.1">
    <property type="nucleotide sequence ID" value="NZ_BCSU01000007.1"/>
</dbReference>
<dbReference type="HOGENOM" id="CLU_140908_0_0_11"/>
<accession>A0A0B5D1P5</accession>
<evidence type="ECO:0000313" key="2">
    <source>
        <dbReference type="EMBL" id="AJE32785.1"/>
    </source>
</evidence>
<keyword evidence="1" id="KW-0732">Signal</keyword>
<feature type="chain" id="PRO_5002101057" description="Secreted protein" evidence="1">
    <location>
        <begin position="23"/>
        <end position="154"/>
    </location>
</feature>
<dbReference type="OrthoDB" id="573055at2"/>
<proteinExistence type="predicted"/>
<evidence type="ECO:0000313" key="3">
    <source>
        <dbReference type="Proteomes" id="UP000031524"/>
    </source>
</evidence>
<name>A0A0B5D1P5_9CORY</name>